<sequence>TDIISEDNVPRLADLIEPWFIFSFVWSLGASCDNDSRVKFDAWLRQTMADNNIALKFPSVGLVYDYKLDDAGIVSQEEEEEEGGERVRGL</sequence>
<dbReference type="PANTHER" id="PTHR22878">
    <property type="entry name" value="DYNEIN HEAVY CHAIN 6, AXONEMAL-LIKE-RELATED"/>
    <property type="match status" value="1"/>
</dbReference>
<evidence type="ECO:0000313" key="2">
    <source>
        <dbReference type="EMBL" id="CAL1534967.1"/>
    </source>
</evidence>
<comment type="caution">
    <text evidence="2">The sequence shown here is derived from an EMBL/GenBank/DDBJ whole genome shotgun (WGS) entry which is preliminary data.</text>
</comment>
<protein>
    <recommendedName>
        <fullName evidence="1">Dynein heavy chain AAA 5 extension domain-containing protein</fullName>
    </recommendedName>
</protein>
<dbReference type="Gene3D" id="1.10.472.130">
    <property type="match status" value="1"/>
</dbReference>
<dbReference type="GO" id="GO:0051959">
    <property type="term" value="F:dynein light intermediate chain binding"/>
    <property type="evidence" value="ECO:0007669"/>
    <property type="project" value="InterPro"/>
</dbReference>
<evidence type="ECO:0000259" key="1">
    <source>
        <dbReference type="Pfam" id="PF17852"/>
    </source>
</evidence>
<gene>
    <name evidence="2" type="ORF">GSLYS_00008927001</name>
</gene>
<organism evidence="2 3">
    <name type="scientific">Lymnaea stagnalis</name>
    <name type="common">Great pond snail</name>
    <name type="synonym">Helix stagnalis</name>
    <dbReference type="NCBI Taxonomy" id="6523"/>
    <lineage>
        <taxon>Eukaryota</taxon>
        <taxon>Metazoa</taxon>
        <taxon>Spiralia</taxon>
        <taxon>Lophotrochozoa</taxon>
        <taxon>Mollusca</taxon>
        <taxon>Gastropoda</taxon>
        <taxon>Heterobranchia</taxon>
        <taxon>Euthyneura</taxon>
        <taxon>Panpulmonata</taxon>
        <taxon>Hygrophila</taxon>
        <taxon>Lymnaeoidea</taxon>
        <taxon>Lymnaeidae</taxon>
        <taxon>Lymnaea</taxon>
    </lineage>
</organism>
<accession>A0AAV2HM76</accession>
<dbReference type="GO" id="GO:0030286">
    <property type="term" value="C:dynein complex"/>
    <property type="evidence" value="ECO:0007669"/>
    <property type="project" value="InterPro"/>
</dbReference>
<feature type="non-terminal residue" evidence="2">
    <location>
        <position position="1"/>
    </location>
</feature>
<dbReference type="EMBL" id="CAXITT010000187">
    <property type="protein sequence ID" value="CAL1534967.1"/>
    <property type="molecule type" value="Genomic_DNA"/>
</dbReference>
<keyword evidence="3" id="KW-1185">Reference proteome</keyword>
<name>A0AAV2HM76_LYMST</name>
<dbReference type="AlphaFoldDB" id="A0AAV2HM76"/>
<dbReference type="InterPro" id="IPR026983">
    <property type="entry name" value="DHC"/>
</dbReference>
<dbReference type="Proteomes" id="UP001497497">
    <property type="component" value="Unassembled WGS sequence"/>
</dbReference>
<feature type="domain" description="Dynein heavy chain AAA 5 extension" evidence="1">
    <location>
        <begin position="9"/>
        <end position="70"/>
    </location>
</feature>
<dbReference type="PANTHER" id="PTHR22878:SF73">
    <property type="entry name" value="DYNEIN AXONEMAL HEAVY CHAIN 1"/>
    <property type="match status" value="1"/>
</dbReference>
<dbReference type="GO" id="GO:0007018">
    <property type="term" value="P:microtubule-based movement"/>
    <property type="evidence" value="ECO:0007669"/>
    <property type="project" value="InterPro"/>
</dbReference>
<evidence type="ECO:0000313" key="3">
    <source>
        <dbReference type="Proteomes" id="UP001497497"/>
    </source>
</evidence>
<dbReference type="Pfam" id="PF17852">
    <property type="entry name" value="Dynein_AAA_lid"/>
    <property type="match status" value="1"/>
</dbReference>
<proteinExistence type="predicted"/>
<dbReference type="InterPro" id="IPR041466">
    <property type="entry name" value="Dynein_AAA5_ext"/>
</dbReference>
<reference evidence="2 3" key="1">
    <citation type="submission" date="2024-04" db="EMBL/GenBank/DDBJ databases">
        <authorList>
            <consortium name="Genoscope - CEA"/>
            <person name="William W."/>
        </authorList>
    </citation>
    <scope>NUCLEOTIDE SEQUENCE [LARGE SCALE GENOMIC DNA]</scope>
</reference>
<dbReference type="GO" id="GO:0045505">
    <property type="term" value="F:dynein intermediate chain binding"/>
    <property type="evidence" value="ECO:0007669"/>
    <property type="project" value="InterPro"/>
</dbReference>